<keyword evidence="3 5" id="KW-1133">Transmembrane helix</keyword>
<evidence type="ECO:0000256" key="1">
    <source>
        <dbReference type="ARBA" id="ARBA00004141"/>
    </source>
</evidence>
<comment type="caution">
    <text evidence="7">The sequence shown here is derived from an EMBL/GenBank/DDBJ whole genome shotgun (WGS) entry which is preliminary data.</text>
</comment>
<evidence type="ECO:0000256" key="3">
    <source>
        <dbReference type="ARBA" id="ARBA00022989"/>
    </source>
</evidence>
<dbReference type="EMBL" id="MPDM01000001">
    <property type="protein sequence ID" value="OKL50699.1"/>
    <property type="molecule type" value="Genomic_DNA"/>
</dbReference>
<evidence type="ECO:0000256" key="4">
    <source>
        <dbReference type="ARBA" id="ARBA00023136"/>
    </source>
</evidence>
<accession>A0A1Q5PT92</accession>
<keyword evidence="8" id="KW-1185">Reference proteome</keyword>
<evidence type="ECO:0000256" key="5">
    <source>
        <dbReference type="SAM" id="Phobius"/>
    </source>
</evidence>
<name>A0A1Q5PT92_9ACTO</name>
<feature type="transmembrane region" description="Helical" evidence="5">
    <location>
        <begin position="12"/>
        <end position="31"/>
    </location>
</feature>
<evidence type="ECO:0000313" key="8">
    <source>
        <dbReference type="Proteomes" id="UP000186465"/>
    </source>
</evidence>
<feature type="domain" description="TM2" evidence="6">
    <location>
        <begin position="5"/>
        <end position="58"/>
    </location>
</feature>
<keyword evidence="2 5" id="KW-0812">Transmembrane</keyword>
<dbReference type="OrthoDB" id="2004788at2"/>
<sequence>MGGQSQKSRVVAGVLGILLGGLGIHNFYLGYTKLGVIQLVLTILSFGVASLWGFVEGILYLVGNTPRWSQDAQGLPLS</sequence>
<gene>
    <name evidence="7" type="ORF">BM477_01495</name>
</gene>
<dbReference type="InterPro" id="IPR007829">
    <property type="entry name" value="TM2"/>
</dbReference>
<reference evidence="8" key="1">
    <citation type="submission" date="2016-11" db="EMBL/GenBank/DDBJ databases">
        <title>Actinomyces gypaetusis sp. nov. isolated from Gypaetus barbatus in Qinghai Tibet Plateau China.</title>
        <authorList>
            <person name="Meng X."/>
        </authorList>
    </citation>
    <scope>NUCLEOTIDE SEQUENCE [LARGE SCALE GENOMIC DNA]</scope>
    <source>
        <strain evidence="8">DSM 15383</strain>
    </source>
</reference>
<feature type="transmembrane region" description="Helical" evidence="5">
    <location>
        <begin position="37"/>
        <end position="62"/>
    </location>
</feature>
<comment type="subcellular location">
    <subcellularLocation>
        <location evidence="1">Membrane</location>
        <topology evidence="1">Multi-pass membrane protein</topology>
    </subcellularLocation>
</comment>
<dbReference type="AlphaFoldDB" id="A0A1Q5PT92"/>
<proteinExistence type="predicted"/>
<protein>
    <recommendedName>
        <fullName evidence="6">TM2 domain-containing protein</fullName>
    </recommendedName>
</protein>
<dbReference type="Proteomes" id="UP000186465">
    <property type="component" value="Unassembled WGS sequence"/>
</dbReference>
<evidence type="ECO:0000259" key="6">
    <source>
        <dbReference type="Pfam" id="PF05154"/>
    </source>
</evidence>
<dbReference type="GO" id="GO:0016020">
    <property type="term" value="C:membrane"/>
    <property type="evidence" value="ECO:0007669"/>
    <property type="project" value="UniProtKB-SubCell"/>
</dbReference>
<organism evidence="7 8">
    <name type="scientific">Boudabousia marimammalium</name>
    <dbReference type="NCBI Taxonomy" id="156892"/>
    <lineage>
        <taxon>Bacteria</taxon>
        <taxon>Bacillati</taxon>
        <taxon>Actinomycetota</taxon>
        <taxon>Actinomycetes</taxon>
        <taxon>Actinomycetales</taxon>
        <taxon>Actinomycetaceae</taxon>
        <taxon>Boudabousia</taxon>
    </lineage>
</organism>
<dbReference type="STRING" id="156892.BM477_01495"/>
<dbReference type="Pfam" id="PF05154">
    <property type="entry name" value="TM2"/>
    <property type="match status" value="1"/>
</dbReference>
<evidence type="ECO:0000313" key="7">
    <source>
        <dbReference type="EMBL" id="OKL50699.1"/>
    </source>
</evidence>
<evidence type="ECO:0000256" key="2">
    <source>
        <dbReference type="ARBA" id="ARBA00022692"/>
    </source>
</evidence>
<keyword evidence="4 5" id="KW-0472">Membrane</keyword>